<name>A0A177JWT0_SPHYA</name>
<feature type="domain" description="ABC transporter" evidence="3">
    <location>
        <begin position="11"/>
        <end position="238"/>
    </location>
</feature>
<dbReference type="PANTHER" id="PTHR43038:SF3">
    <property type="entry name" value="ABC TRANSPORTER G FAMILY MEMBER 20 ISOFORM X1"/>
    <property type="match status" value="1"/>
</dbReference>
<dbReference type="InterPro" id="IPR003439">
    <property type="entry name" value="ABC_transporter-like_ATP-bd"/>
</dbReference>
<dbReference type="CDD" id="cd03230">
    <property type="entry name" value="ABC_DR_subfamily_A"/>
    <property type="match status" value="1"/>
</dbReference>
<evidence type="ECO:0000313" key="5">
    <source>
        <dbReference type="Proteomes" id="UP000077262"/>
    </source>
</evidence>
<dbReference type="SUPFAM" id="SSF52540">
    <property type="entry name" value="P-loop containing nucleoside triphosphate hydrolases"/>
    <property type="match status" value="1"/>
</dbReference>
<dbReference type="GO" id="GO:0016887">
    <property type="term" value="F:ATP hydrolysis activity"/>
    <property type="evidence" value="ECO:0007669"/>
    <property type="project" value="InterPro"/>
</dbReference>
<keyword evidence="1" id="KW-0547">Nucleotide-binding</keyword>
<dbReference type="PROSITE" id="PS00211">
    <property type="entry name" value="ABC_TRANSPORTER_1"/>
    <property type="match status" value="1"/>
</dbReference>
<dbReference type="GO" id="GO:0005524">
    <property type="term" value="F:ATP binding"/>
    <property type="evidence" value="ECO:0007669"/>
    <property type="project" value="UniProtKB-KW"/>
</dbReference>
<protein>
    <submittedName>
        <fullName evidence="4">ABC transporter</fullName>
    </submittedName>
</protein>
<evidence type="ECO:0000259" key="3">
    <source>
        <dbReference type="PROSITE" id="PS50893"/>
    </source>
</evidence>
<dbReference type="PANTHER" id="PTHR43038">
    <property type="entry name" value="ATP-BINDING CASSETTE, SUB-FAMILY H, MEMBER 1"/>
    <property type="match status" value="1"/>
</dbReference>
<proteinExistence type="predicted"/>
<evidence type="ECO:0000313" key="4">
    <source>
        <dbReference type="EMBL" id="OAH45374.1"/>
    </source>
</evidence>
<dbReference type="SMART" id="SM00382">
    <property type="entry name" value="AAA"/>
    <property type="match status" value="1"/>
</dbReference>
<dbReference type="AlphaFoldDB" id="A0A177JWT0"/>
<sequence length="246" mass="26110">MRPGDGIDHLVGMLGVGKRFGGRWVIRDLTFSLDAGAMLGLVGANGGGKTTTLRMLAGLLKPDSGGGIVLGHDLRRPSGQMRRDIGYMSQRLSLYPELTVAENLAFRATALGLKDRHAIIEAAVDRYGLGDLLRTRFDRLSGGWARRAQFVAVTLASPKLLLLDEPTAGLDVATRRAIWSWLGDFARAGHVVVVSTHDLAEAQLCPAILHYSDGLAEGPMPPAGLIARAGAVDLEDAVLRLAGGTV</sequence>
<accession>A0A177JWT0</accession>
<organism evidence="4 5">
    <name type="scientific">Sphingobium yanoikuyae</name>
    <name type="common">Sphingomonas yanoikuyae</name>
    <dbReference type="NCBI Taxonomy" id="13690"/>
    <lineage>
        <taxon>Bacteria</taxon>
        <taxon>Pseudomonadati</taxon>
        <taxon>Pseudomonadota</taxon>
        <taxon>Alphaproteobacteria</taxon>
        <taxon>Sphingomonadales</taxon>
        <taxon>Sphingomonadaceae</taxon>
        <taxon>Sphingobium</taxon>
    </lineage>
</organism>
<dbReference type="OrthoDB" id="9778547at2"/>
<dbReference type="RefSeq" id="WP_063976206.1">
    <property type="nucleotide sequence ID" value="NZ_LSTR01000025.1"/>
</dbReference>
<evidence type="ECO:0000256" key="2">
    <source>
        <dbReference type="ARBA" id="ARBA00022840"/>
    </source>
</evidence>
<dbReference type="PROSITE" id="PS50893">
    <property type="entry name" value="ABC_TRANSPORTER_2"/>
    <property type="match status" value="1"/>
</dbReference>
<reference evidence="4 5" key="1">
    <citation type="submission" date="2016-02" db="EMBL/GenBank/DDBJ databases">
        <authorList>
            <person name="Wen L."/>
            <person name="He K."/>
            <person name="Yang H."/>
        </authorList>
    </citation>
    <scope>NUCLEOTIDE SEQUENCE [LARGE SCALE GENOMIC DNA]</scope>
    <source>
        <strain evidence="4 5">CD09_2</strain>
    </source>
</reference>
<dbReference type="InterPro" id="IPR027417">
    <property type="entry name" value="P-loop_NTPase"/>
</dbReference>
<comment type="caution">
    <text evidence="4">The sequence shown here is derived from an EMBL/GenBank/DDBJ whole genome shotgun (WGS) entry which is preliminary data.</text>
</comment>
<dbReference type="InterPro" id="IPR003593">
    <property type="entry name" value="AAA+_ATPase"/>
</dbReference>
<evidence type="ECO:0000256" key="1">
    <source>
        <dbReference type="ARBA" id="ARBA00022741"/>
    </source>
</evidence>
<gene>
    <name evidence="4" type="ORF">AX777_17335</name>
</gene>
<dbReference type="EMBL" id="LSTR01000025">
    <property type="protein sequence ID" value="OAH45374.1"/>
    <property type="molecule type" value="Genomic_DNA"/>
</dbReference>
<dbReference type="Pfam" id="PF00005">
    <property type="entry name" value="ABC_tran"/>
    <property type="match status" value="1"/>
</dbReference>
<dbReference type="InterPro" id="IPR017871">
    <property type="entry name" value="ABC_transporter-like_CS"/>
</dbReference>
<dbReference type="Gene3D" id="3.40.50.300">
    <property type="entry name" value="P-loop containing nucleotide triphosphate hydrolases"/>
    <property type="match status" value="1"/>
</dbReference>
<dbReference type="Proteomes" id="UP000077262">
    <property type="component" value="Unassembled WGS sequence"/>
</dbReference>
<keyword evidence="2" id="KW-0067">ATP-binding</keyword>